<dbReference type="PANTHER" id="PTHR10484">
    <property type="entry name" value="HISTONE H4"/>
    <property type="match status" value="1"/>
</dbReference>
<feature type="compositionally biased region" description="Basic and acidic residues" evidence="11">
    <location>
        <begin position="21"/>
        <end position="39"/>
    </location>
</feature>
<dbReference type="AlphaFoldDB" id="A0A8T0FBH8"/>
<feature type="compositionally biased region" description="Basic residues" evidence="11">
    <location>
        <begin position="1"/>
        <end position="11"/>
    </location>
</feature>
<dbReference type="GO" id="GO:0046982">
    <property type="term" value="F:protein heterodimerization activity"/>
    <property type="evidence" value="ECO:0007669"/>
    <property type="project" value="InterPro"/>
</dbReference>
<gene>
    <name evidence="12" type="ORF">HNY73_008036</name>
</gene>
<comment type="function">
    <text evidence="1 10">Core component of nucleosome. Nucleosomes wrap and compact DNA into chromatin, limiting DNA accessibility to the cellular machineries which require DNA as a template. Histones thereby play a central role in transcription regulation, DNA repair, DNA replication and chromosomal stability. DNA accessibility is regulated via a complex set of post-translational modifications of histones, also called histone code, and nucleosome remodeling.</text>
</comment>
<comment type="subcellular location">
    <subcellularLocation>
        <location evidence="3">Chromosome</location>
    </subcellularLocation>
    <subcellularLocation>
        <location evidence="2">Nucleus</location>
    </subcellularLocation>
</comment>
<reference evidence="12" key="2">
    <citation type="submission" date="2020-06" db="EMBL/GenBank/DDBJ databases">
        <authorList>
            <person name="Sheffer M."/>
        </authorList>
    </citation>
    <scope>NUCLEOTIDE SEQUENCE</scope>
</reference>
<dbReference type="InterPro" id="IPR009072">
    <property type="entry name" value="Histone-fold"/>
</dbReference>
<proteinExistence type="inferred from homology"/>
<keyword evidence="9 10" id="KW-0544">Nucleosome core</keyword>
<evidence type="ECO:0000256" key="9">
    <source>
        <dbReference type="ARBA" id="ARBA00023269"/>
    </source>
</evidence>
<feature type="region of interest" description="Disordered" evidence="11">
    <location>
        <begin position="1"/>
        <end position="62"/>
    </location>
</feature>
<keyword evidence="8 10" id="KW-0539">Nucleus</keyword>
<evidence type="ECO:0000256" key="4">
    <source>
        <dbReference type="ARBA" id="ARBA00006564"/>
    </source>
</evidence>
<organism evidence="12 13">
    <name type="scientific">Argiope bruennichi</name>
    <name type="common">Wasp spider</name>
    <name type="synonym">Aranea bruennichi</name>
    <dbReference type="NCBI Taxonomy" id="94029"/>
    <lineage>
        <taxon>Eukaryota</taxon>
        <taxon>Metazoa</taxon>
        <taxon>Ecdysozoa</taxon>
        <taxon>Arthropoda</taxon>
        <taxon>Chelicerata</taxon>
        <taxon>Arachnida</taxon>
        <taxon>Araneae</taxon>
        <taxon>Araneomorphae</taxon>
        <taxon>Entelegynae</taxon>
        <taxon>Araneoidea</taxon>
        <taxon>Araneidae</taxon>
        <taxon>Argiope</taxon>
    </lineage>
</organism>
<dbReference type="SUPFAM" id="SSF47113">
    <property type="entry name" value="Histone-fold"/>
    <property type="match status" value="1"/>
</dbReference>
<dbReference type="Gene3D" id="1.10.20.10">
    <property type="entry name" value="Histone, subunit A"/>
    <property type="match status" value="1"/>
</dbReference>
<feature type="compositionally biased region" description="Basic and acidic residues" evidence="11">
    <location>
        <begin position="49"/>
        <end position="58"/>
    </location>
</feature>
<dbReference type="GO" id="GO:0003677">
    <property type="term" value="F:DNA binding"/>
    <property type="evidence" value="ECO:0007669"/>
    <property type="project" value="UniProtKB-KW"/>
</dbReference>
<evidence type="ECO:0000256" key="8">
    <source>
        <dbReference type="ARBA" id="ARBA00023242"/>
    </source>
</evidence>
<evidence type="ECO:0000256" key="1">
    <source>
        <dbReference type="ARBA" id="ARBA00002001"/>
    </source>
</evidence>
<evidence type="ECO:0000256" key="7">
    <source>
        <dbReference type="ARBA" id="ARBA00023125"/>
    </source>
</evidence>
<evidence type="ECO:0000256" key="5">
    <source>
        <dbReference type="ARBA" id="ARBA00020836"/>
    </source>
</evidence>
<keyword evidence="6 10" id="KW-0158">Chromosome</keyword>
<keyword evidence="7 10" id="KW-0238">DNA-binding</keyword>
<dbReference type="PRINTS" id="PR00623">
    <property type="entry name" value="HISTONEH4"/>
</dbReference>
<comment type="similarity">
    <text evidence="4 10">Belongs to the histone H4 family.</text>
</comment>
<sequence>MSDRGKGRKASGKGNVKRDRKVLCKRGERSKDLRKQDAKNHRKSHCGKGYKEPGKETAKGCPNCHKVHRGTKNNITSKVSLRCISRRVGIKKVSIQVLEESQSLVMDFIRNSIEDAAIFTELANRKTITAMDVVNGLKWRKNLNRRRVVVWHSRVHSQ</sequence>
<dbReference type="InterPro" id="IPR001951">
    <property type="entry name" value="Histone_H4"/>
</dbReference>
<evidence type="ECO:0000313" key="13">
    <source>
        <dbReference type="Proteomes" id="UP000807504"/>
    </source>
</evidence>
<reference evidence="12" key="1">
    <citation type="journal article" date="2020" name="bioRxiv">
        <title>Chromosome-level reference genome of the European wasp spider Argiope bruennichi: a resource for studies on range expansion and evolutionary adaptation.</title>
        <authorList>
            <person name="Sheffer M.M."/>
            <person name="Hoppe A."/>
            <person name="Krehenwinkel H."/>
            <person name="Uhl G."/>
            <person name="Kuss A.W."/>
            <person name="Jensen L."/>
            <person name="Jensen C."/>
            <person name="Gillespie R.G."/>
            <person name="Hoff K.J."/>
            <person name="Prost S."/>
        </authorList>
    </citation>
    <scope>NUCLEOTIDE SEQUENCE</scope>
</reference>
<evidence type="ECO:0000256" key="11">
    <source>
        <dbReference type="SAM" id="MobiDB-lite"/>
    </source>
</evidence>
<dbReference type="Proteomes" id="UP000807504">
    <property type="component" value="Unassembled WGS sequence"/>
</dbReference>
<evidence type="ECO:0000313" key="12">
    <source>
        <dbReference type="EMBL" id="KAF8786303.1"/>
    </source>
</evidence>
<comment type="subunit">
    <text evidence="10">The nucleosome is a histone octamer containing two molecules each of H2A, H2B, H3 and H4 assembled in one H3-H4 heterotetramer and two H2A-H2B heterodimers. The octamer wraps approximately 147 bp of DNA.</text>
</comment>
<comment type="caution">
    <text evidence="12">The sequence shown here is derived from an EMBL/GenBank/DDBJ whole genome shotgun (WGS) entry which is preliminary data.</text>
</comment>
<evidence type="ECO:0000256" key="10">
    <source>
        <dbReference type="RuleBase" id="RU000528"/>
    </source>
</evidence>
<dbReference type="GO" id="GO:0000786">
    <property type="term" value="C:nucleosome"/>
    <property type="evidence" value="ECO:0007669"/>
    <property type="project" value="UniProtKB-KW"/>
</dbReference>
<name>A0A8T0FBH8_ARGBR</name>
<dbReference type="GO" id="GO:0030527">
    <property type="term" value="F:structural constituent of chromatin"/>
    <property type="evidence" value="ECO:0007669"/>
    <property type="project" value="InterPro"/>
</dbReference>
<dbReference type="EMBL" id="JABXBU010000015">
    <property type="protein sequence ID" value="KAF8786303.1"/>
    <property type="molecule type" value="Genomic_DNA"/>
</dbReference>
<keyword evidence="13" id="KW-1185">Reference proteome</keyword>
<evidence type="ECO:0000256" key="6">
    <source>
        <dbReference type="ARBA" id="ARBA00022454"/>
    </source>
</evidence>
<dbReference type="SMART" id="SM00417">
    <property type="entry name" value="H4"/>
    <property type="match status" value="1"/>
</dbReference>
<evidence type="ECO:0000256" key="2">
    <source>
        <dbReference type="ARBA" id="ARBA00004123"/>
    </source>
</evidence>
<dbReference type="GO" id="GO:0005634">
    <property type="term" value="C:nucleus"/>
    <property type="evidence" value="ECO:0007669"/>
    <property type="project" value="UniProtKB-SubCell"/>
</dbReference>
<protein>
    <recommendedName>
        <fullName evidence="5 10">Histone H4</fullName>
    </recommendedName>
</protein>
<evidence type="ECO:0000256" key="3">
    <source>
        <dbReference type="ARBA" id="ARBA00004286"/>
    </source>
</evidence>
<accession>A0A8T0FBH8</accession>